<organism evidence="1 2">
    <name type="scientific">Ladona fulva</name>
    <name type="common">Scarce chaser dragonfly</name>
    <name type="synonym">Libellula fulva</name>
    <dbReference type="NCBI Taxonomy" id="123851"/>
    <lineage>
        <taxon>Eukaryota</taxon>
        <taxon>Metazoa</taxon>
        <taxon>Ecdysozoa</taxon>
        <taxon>Arthropoda</taxon>
        <taxon>Hexapoda</taxon>
        <taxon>Insecta</taxon>
        <taxon>Pterygota</taxon>
        <taxon>Palaeoptera</taxon>
        <taxon>Odonata</taxon>
        <taxon>Epiprocta</taxon>
        <taxon>Anisoptera</taxon>
        <taxon>Libelluloidea</taxon>
        <taxon>Libellulidae</taxon>
        <taxon>Ladona</taxon>
    </lineage>
</organism>
<evidence type="ECO:0000313" key="1">
    <source>
        <dbReference type="EMBL" id="KAG8230928.1"/>
    </source>
</evidence>
<dbReference type="AlphaFoldDB" id="A0A8K0P3F7"/>
<accession>A0A8K0P3F7</accession>
<dbReference type="OrthoDB" id="6493944at2759"/>
<reference evidence="1" key="1">
    <citation type="submission" date="2013-04" db="EMBL/GenBank/DDBJ databases">
        <authorList>
            <person name="Qu J."/>
            <person name="Murali S.C."/>
            <person name="Bandaranaike D."/>
            <person name="Bellair M."/>
            <person name="Blankenburg K."/>
            <person name="Chao H."/>
            <person name="Dinh H."/>
            <person name="Doddapaneni H."/>
            <person name="Downs B."/>
            <person name="Dugan-Rocha S."/>
            <person name="Elkadiri S."/>
            <person name="Gnanaolivu R.D."/>
            <person name="Hernandez B."/>
            <person name="Javaid M."/>
            <person name="Jayaseelan J.C."/>
            <person name="Lee S."/>
            <person name="Li M."/>
            <person name="Ming W."/>
            <person name="Munidasa M."/>
            <person name="Muniz J."/>
            <person name="Nguyen L."/>
            <person name="Ongeri F."/>
            <person name="Osuji N."/>
            <person name="Pu L.-L."/>
            <person name="Puazo M."/>
            <person name="Qu C."/>
            <person name="Quiroz J."/>
            <person name="Raj R."/>
            <person name="Weissenberger G."/>
            <person name="Xin Y."/>
            <person name="Zou X."/>
            <person name="Han Y."/>
            <person name="Richards S."/>
            <person name="Worley K."/>
            <person name="Muzny D."/>
            <person name="Gibbs R."/>
        </authorList>
    </citation>
    <scope>NUCLEOTIDE SEQUENCE</scope>
    <source>
        <strain evidence="1">Sampled in the wild</strain>
    </source>
</reference>
<evidence type="ECO:0000313" key="2">
    <source>
        <dbReference type="Proteomes" id="UP000792457"/>
    </source>
</evidence>
<dbReference type="PANTHER" id="PTHR36300">
    <property type="entry name" value="RAW, ISOFORM A"/>
    <property type="match status" value="1"/>
</dbReference>
<keyword evidence="2" id="KW-1185">Reference proteome</keyword>
<proteinExistence type="predicted"/>
<gene>
    <name evidence="1" type="ORF">J437_LFUL002961</name>
</gene>
<name>A0A8K0P3F7_LADFU</name>
<dbReference type="GO" id="GO:0005886">
    <property type="term" value="C:plasma membrane"/>
    <property type="evidence" value="ECO:0007669"/>
    <property type="project" value="TreeGrafter"/>
</dbReference>
<protein>
    <submittedName>
        <fullName evidence="1">Uncharacterized protein</fullName>
    </submittedName>
</protein>
<dbReference type="PANTHER" id="PTHR36300:SF1">
    <property type="entry name" value="RAW, ISOFORM A"/>
    <property type="match status" value="1"/>
</dbReference>
<comment type="caution">
    <text evidence="1">The sequence shown here is derived from an EMBL/GenBank/DDBJ whole genome shotgun (WGS) entry which is preliminary data.</text>
</comment>
<dbReference type="Proteomes" id="UP000792457">
    <property type="component" value="Unassembled WGS sequence"/>
</dbReference>
<reference evidence="1" key="2">
    <citation type="submission" date="2017-10" db="EMBL/GenBank/DDBJ databases">
        <title>Ladona fulva Genome sequencing and assembly.</title>
        <authorList>
            <person name="Murali S."/>
            <person name="Richards S."/>
            <person name="Bandaranaike D."/>
            <person name="Bellair M."/>
            <person name="Blankenburg K."/>
            <person name="Chao H."/>
            <person name="Dinh H."/>
            <person name="Doddapaneni H."/>
            <person name="Dugan-Rocha S."/>
            <person name="Elkadiri S."/>
            <person name="Gnanaolivu R."/>
            <person name="Hernandez B."/>
            <person name="Skinner E."/>
            <person name="Javaid M."/>
            <person name="Lee S."/>
            <person name="Li M."/>
            <person name="Ming W."/>
            <person name="Munidasa M."/>
            <person name="Muniz J."/>
            <person name="Nguyen L."/>
            <person name="Hughes D."/>
            <person name="Osuji N."/>
            <person name="Pu L.-L."/>
            <person name="Puazo M."/>
            <person name="Qu C."/>
            <person name="Quiroz J."/>
            <person name="Raj R."/>
            <person name="Weissenberger G."/>
            <person name="Xin Y."/>
            <person name="Zou X."/>
            <person name="Han Y."/>
            <person name="Worley K."/>
            <person name="Muzny D."/>
            <person name="Gibbs R."/>
        </authorList>
    </citation>
    <scope>NUCLEOTIDE SEQUENCE</scope>
    <source>
        <strain evidence="1">Sampled in the wild</strain>
    </source>
</reference>
<dbReference type="EMBL" id="KZ308518">
    <property type="protein sequence ID" value="KAG8230928.1"/>
    <property type="molecule type" value="Genomic_DNA"/>
</dbReference>
<sequence length="115" mass="12569">MNVAWAGQRLSPLEAGAMDNCQCLLFVITSGTRAVAAMTMAAHYVGLGCEVVLCVQRLLEDCVVGEERLSSQAIKDYNRARMYLLDLASREGIPVFADIREAVECAAIKCQSLKR</sequence>